<keyword evidence="5" id="KW-0206">Cytoskeleton</keyword>
<dbReference type="AlphaFoldDB" id="A0A078AN93"/>
<dbReference type="InParanoid" id="A0A078AN93"/>
<dbReference type="InterPro" id="IPR027777">
    <property type="entry name" value="DCTN6"/>
</dbReference>
<dbReference type="GO" id="GO:0070840">
    <property type="term" value="F:dynein complex binding"/>
    <property type="evidence" value="ECO:0007669"/>
    <property type="project" value="TreeGrafter"/>
</dbReference>
<dbReference type="EMBL" id="CCKQ01010878">
    <property type="protein sequence ID" value="CDW82398.1"/>
    <property type="molecule type" value="Genomic_DNA"/>
</dbReference>
<name>A0A078AN93_STYLE</name>
<gene>
    <name evidence="8" type="primary">Contig4668.g4980</name>
    <name evidence="8" type="ORF">STYLEM_11430</name>
</gene>
<dbReference type="Gene3D" id="2.160.10.10">
    <property type="entry name" value="Hexapeptide repeat proteins"/>
    <property type="match status" value="1"/>
</dbReference>
<feature type="compositionally biased region" description="Polar residues" evidence="7">
    <location>
        <begin position="23"/>
        <end position="54"/>
    </location>
</feature>
<dbReference type="OrthoDB" id="2355at2759"/>
<comment type="function">
    <text evidence="6">Part of the dynactin complex that activates the molecular motor dynein for ultra-processive transport along microtubules.</text>
</comment>
<evidence type="ECO:0000256" key="4">
    <source>
        <dbReference type="ARBA" id="ARBA00022490"/>
    </source>
</evidence>
<evidence type="ECO:0000313" key="8">
    <source>
        <dbReference type="EMBL" id="CDW82398.1"/>
    </source>
</evidence>
<evidence type="ECO:0000256" key="1">
    <source>
        <dbReference type="ARBA" id="ARBA00004245"/>
    </source>
</evidence>
<evidence type="ECO:0000256" key="6">
    <source>
        <dbReference type="ARBA" id="ARBA00034687"/>
    </source>
</evidence>
<evidence type="ECO:0000256" key="3">
    <source>
        <dbReference type="ARBA" id="ARBA00016573"/>
    </source>
</evidence>
<protein>
    <recommendedName>
        <fullName evidence="3">Dynactin subunit 6</fullName>
    </recommendedName>
</protein>
<evidence type="ECO:0000256" key="2">
    <source>
        <dbReference type="ARBA" id="ARBA00007719"/>
    </source>
</evidence>
<dbReference type="PANTHER" id="PTHR13072:SF0">
    <property type="entry name" value="DYNACTIN SUBUNIT 6"/>
    <property type="match status" value="1"/>
</dbReference>
<dbReference type="SUPFAM" id="SSF51161">
    <property type="entry name" value="Trimeric LpxA-like enzymes"/>
    <property type="match status" value="1"/>
</dbReference>
<organism evidence="8 9">
    <name type="scientific">Stylonychia lemnae</name>
    <name type="common">Ciliate</name>
    <dbReference type="NCBI Taxonomy" id="5949"/>
    <lineage>
        <taxon>Eukaryota</taxon>
        <taxon>Sar</taxon>
        <taxon>Alveolata</taxon>
        <taxon>Ciliophora</taxon>
        <taxon>Intramacronucleata</taxon>
        <taxon>Spirotrichea</taxon>
        <taxon>Stichotrichia</taxon>
        <taxon>Sporadotrichida</taxon>
        <taxon>Oxytrichidae</taxon>
        <taxon>Stylonychinae</taxon>
        <taxon>Stylonychia</taxon>
    </lineage>
</organism>
<comment type="similarity">
    <text evidence="2">Belongs to the dynactin subunits 5/6 family. Dynactin subunit 6 subfamily.</text>
</comment>
<evidence type="ECO:0000256" key="5">
    <source>
        <dbReference type="ARBA" id="ARBA00023212"/>
    </source>
</evidence>
<sequence length="229" mass="25500">MEGNPQDKQQRQPQPQQEKLATPESNKQGGQSSARGQTAKGDSSTQLKSESPSGPKTFIAEKTEIVGRVTFGDNCIVHPLCSIIAEGGDIHIGEYNIIEEKVKIINRLKKDENGQPVKRKMIIGSYNVFEVYSTIESTDIGDMNEFQHRCAIIDSRVDNYCQINPAVTVSRGTHLESYSVVYDDGKIRKNQEPNEEAKKVGIKELCAFLSEQLPKHNKARVVQQPAESK</sequence>
<dbReference type="InterPro" id="IPR011004">
    <property type="entry name" value="Trimer_LpxA-like_sf"/>
</dbReference>
<dbReference type="PANTHER" id="PTHR13072">
    <property type="entry name" value="DYNACTIN 6"/>
    <property type="match status" value="1"/>
</dbReference>
<evidence type="ECO:0000313" key="9">
    <source>
        <dbReference type="Proteomes" id="UP000039865"/>
    </source>
</evidence>
<comment type="subcellular location">
    <subcellularLocation>
        <location evidence="1">Cytoplasm</location>
        <location evidence="1">Cytoskeleton</location>
    </subcellularLocation>
</comment>
<keyword evidence="9" id="KW-1185">Reference proteome</keyword>
<proteinExistence type="inferred from homology"/>
<dbReference type="Proteomes" id="UP000039865">
    <property type="component" value="Unassembled WGS sequence"/>
</dbReference>
<feature type="region of interest" description="Disordered" evidence="7">
    <location>
        <begin position="1"/>
        <end position="59"/>
    </location>
</feature>
<dbReference type="GO" id="GO:0007052">
    <property type="term" value="P:mitotic spindle organization"/>
    <property type="evidence" value="ECO:0007669"/>
    <property type="project" value="TreeGrafter"/>
</dbReference>
<evidence type="ECO:0000256" key="7">
    <source>
        <dbReference type="SAM" id="MobiDB-lite"/>
    </source>
</evidence>
<reference evidence="8 9" key="1">
    <citation type="submission" date="2014-06" db="EMBL/GenBank/DDBJ databases">
        <authorList>
            <person name="Swart Estienne"/>
        </authorList>
    </citation>
    <scope>NUCLEOTIDE SEQUENCE [LARGE SCALE GENOMIC DNA]</scope>
    <source>
        <strain evidence="8 9">130c</strain>
    </source>
</reference>
<keyword evidence="4" id="KW-0963">Cytoplasm</keyword>
<accession>A0A078AN93</accession>
<dbReference type="GO" id="GO:0005869">
    <property type="term" value="C:dynactin complex"/>
    <property type="evidence" value="ECO:0007669"/>
    <property type="project" value="InterPro"/>
</dbReference>